<keyword evidence="11" id="KW-0444">Lipid biosynthesis</keyword>
<feature type="transmembrane region" description="Helical" evidence="12">
    <location>
        <begin position="180"/>
        <end position="204"/>
    </location>
</feature>
<keyword evidence="11" id="KW-0275">Fatty acid biosynthesis</keyword>
<comment type="cofactor">
    <cofactor evidence="11">
        <name>Fe(2+)</name>
        <dbReference type="ChEBI" id="CHEBI:29033"/>
    </cofactor>
</comment>
<feature type="transmembrane region" description="Helical" evidence="12">
    <location>
        <begin position="356"/>
        <end position="376"/>
    </location>
</feature>
<evidence type="ECO:0000256" key="4">
    <source>
        <dbReference type="ARBA" id="ARBA00022692"/>
    </source>
</evidence>
<evidence type="ECO:0000256" key="8">
    <source>
        <dbReference type="ARBA" id="ARBA00023004"/>
    </source>
</evidence>
<feature type="transmembrane region" description="Helical" evidence="12">
    <location>
        <begin position="38"/>
        <end position="56"/>
    </location>
</feature>
<evidence type="ECO:0000256" key="5">
    <source>
        <dbReference type="ARBA" id="ARBA00022832"/>
    </source>
</evidence>
<dbReference type="GO" id="GO:0005789">
    <property type="term" value="C:endoplasmic reticulum membrane"/>
    <property type="evidence" value="ECO:0007669"/>
    <property type="project" value="TreeGrafter"/>
</dbReference>
<feature type="transmembrane region" description="Helical" evidence="12">
    <location>
        <begin position="332"/>
        <end position="350"/>
    </location>
</feature>
<keyword evidence="15" id="KW-1185">Reference proteome</keyword>
<comment type="subcellular location">
    <subcellularLocation>
        <location evidence="1">Membrane</location>
        <topology evidence="1">Multi-pass membrane protein</topology>
    </subcellularLocation>
</comment>
<evidence type="ECO:0000256" key="6">
    <source>
        <dbReference type="ARBA" id="ARBA00022989"/>
    </source>
</evidence>
<dbReference type="AlphaFoldDB" id="A0AA38VWX0"/>
<keyword evidence="9" id="KW-0443">Lipid metabolism</keyword>
<evidence type="ECO:0000256" key="3">
    <source>
        <dbReference type="ARBA" id="ARBA00009295"/>
    </source>
</evidence>
<organism evidence="14 15">
    <name type="scientific">Centaurea solstitialis</name>
    <name type="common">yellow star-thistle</name>
    <dbReference type="NCBI Taxonomy" id="347529"/>
    <lineage>
        <taxon>Eukaryota</taxon>
        <taxon>Viridiplantae</taxon>
        <taxon>Streptophyta</taxon>
        <taxon>Embryophyta</taxon>
        <taxon>Tracheophyta</taxon>
        <taxon>Spermatophyta</taxon>
        <taxon>Magnoliopsida</taxon>
        <taxon>eudicotyledons</taxon>
        <taxon>Gunneridae</taxon>
        <taxon>Pentapetalae</taxon>
        <taxon>asterids</taxon>
        <taxon>campanulids</taxon>
        <taxon>Asterales</taxon>
        <taxon>Asteraceae</taxon>
        <taxon>Carduoideae</taxon>
        <taxon>Cardueae</taxon>
        <taxon>Centaureinae</taxon>
        <taxon>Centaurea</taxon>
    </lineage>
</organism>
<evidence type="ECO:0000256" key="11">
    <source>
        <dbReference type="RuleBase" id="RU000581"/>
    </source>
</evidence>
<sequence length="611" mass="72973">MWSRGTKELGHGRIYFSNVVVERKRNLFWGRKWRSLDIKMAFGILFFHVLSLFAPVTFTWDAFWMAFFSYLLSGVLGITMCYHRLLAHHSLKLPKWLEYTCAYLGVQAIQRDPIYWVSIHRYHHQYVELEKDPHTPTYGFWFSHMGWLFDSGYIMEKYQERKNVEDLKNQAFYRFIKRTYLWHIFGFGALVYAWGGFPYLVWIMGVRTTWGYHVTFLVNSACHIWGHQPWNTNDLLVAIVTFGEGWHNNHHAFEYSARHGLEWWQIDLCWYLIRFLESIGLATNVKLPTHGSMSSRDTKELGHGRIYFSNVIVKRKRNLFWRRKWRAVDIKMAFGILFFHVLALFAPFTFTWDAFWMAFLGHLLSAVGITMCYHRLLAHRSFKLPKWLEYTCAYFGVLAIQRDPIYWVSIHRYHHQYVESEKDPHTPTYGFWFSHMGWLFDSGFIMEKYQERNNVEDLKSQAFYRFIKRTYLWHIFGFGVLLYAWGGFPYLVWIMGVKVTWGFHVTFLVNSACHIWGNRVWNTDDLSTNNWWVAMITFGEGWHNNHHAFEYSARHGLEWWQIDLCWYVICFLESIGLATNVKVPTQDHKSKKSLARTIKSNVPHKIITPKG</sequence>
<dbReference type="CDD" id="cd03505">
    <property type="entry name" value="Delta9-FADS-like"/>
    <property type="match status" value="2"/>
</dbReference>
<keyword evidence="8" id="KW-0408">Iron</keyword>
<reference evidence="14" key="1">
    <citation type="submission" date="2023-03" db="EMBL/GenBank/DDBJ databases">
        <title>Chromosome-scale reference genome and RAD-based genetic map of yellow starthistle (Centaurea solstitialis) reveal putative structural variation and QTLs associated with invader traits.</title>
        <authorList>
            <person name="Reatini B."/>
            <person name="Cang F.A."/>
            <person name="Jiang Q."/>
            <person name="Mckibben M.T.W."/>
            <person name="Barker M.S."/>
            <person name="Rieseberg L.H."/>
            <person name="Dlugosch K.M."/>
        </authorList>
    </citation>
    <scope>NUCLEOTIDE SEQUENCE</scope>
    <source>
        <strain evidence="14">CAN-66</strain>
        <tissue evidence="14">Leaf</tissue>
    </source>
</reference>
<dbReference type="EMBL" id="JARYMX010000008">
    <property type="protein sequence ID" value="KAJ9537917.1"/>
    <property type="molecule type" value="Genomic_DNA"/>
</dbReference>
<keyword evidence="4 11" id="KW-0812">Transmembrane</keyword>
<keyword evidence="7 11" id="KW-0560">Oxidoreductase</keyword>
<comment type="pathway">
    <text evidence="2">Lipid metabolism.</text>
</comment>
<dbReference type="InterPro" id="IPR005804">
    <property type="entry name" value="FA_desaturase_dom"/>
</dbReference>
<dbReference type="Proteomes" id="UP001172457">
    <property type="component" value="Chromosome 8"/>
</dbReference>
<proteinExistence type="inferred from homology"/>
<evidence type="ECO:0000256" key="7">
    <source>
        <dbReference type="ARBA" id="ARBA00023002"/>
    </source>
</evidence>
<evidence type="ECO:0000256" key="9">
    <source>
        <dbReference type="ARBA" id="ARBA00023098"/>
    </source>
</evidence>
<comment type="domain">
    <text evidence="11">The histidine box domains are involved in binding the catalytic metal ions.</text>
</comment>
<dbReference type="GO" id="GO:0016717">
    <property type="term" value="F:oxidoreductase activity, acting on paired donors, with oxidation of a pair of donors resulting in the reduction of molecular oxygen to two molecules of water"/>
    <property type="evidence" value="ECO:0007669"/>
    <property type="project" value="InterPro"/>
</dbReference>
<feature type="transmembrane region" description="Helical" evidence="12">
    <location>
        <begin position="62"/>
        <end position="82"/>
    </location>
</feature>
<evidence type="ECO:0000259" key="13">
    <source>
        <dbReference type="Pfam" id="PF00487"/>
    </source>
</evidence>
<feature type="domain" description="Fatty acid desaturase" evidence="13">
    <location>
        <begin position="356"/>
        <end position="566"/>
    </location>
</feature>
<feature type="transmembrane region" description="Helical" evidence="12">
    <location>
        <begin position="210"/>
        <end position="226"/>
    </location>
</feature>
<accession>A0AA38VWX0</accession>
<dbReference type="InterPro" id="IPR015876">
    <property type="entry name" value="Acyl-CoA_DS"/>
</dbReference>
<feature type="domain" description="Fatty acid desaturase" evidence="13">
    <location>
        <begin position="63"/>
        <end position="273"/>
    </location>
</feature>
<keyword evidence="6 12" id="KW-1133">Transmembrane helix</keyword>
<evidence type="ECO:0000256" key="2">
    <source>
        <dbReference type="ARBA" id="ARBA00005189"/>
    </source>
</evidence>
<evidence type="ECO:0000256" key="12">
    <source>
        <dbReference type="SAM" id="Phobius"/>
    </source>
</evidence>
<name>A0AA38VWX0_9ASTR</name>
<gene>
    <name evidence="14" type="ORF">OSB04_030650</name>
</gene>
<evidence type="ECO:0000256" key="1">
    <source>
        <dbReference type="ARBA" id="ARBA00004141"/>
    </source>
</evidence>
<keyword evidence="5" id="KW-0276">Fatty acid metabolism</keyword>
<dbReference type="Pfam" id="PF00487">
    <property type="entry name" value="FA_desaturase"/>
    <property type="match status" value="2"/>
</dbReference>
<evidence type="ECO:0000256" key="10">
    <source>
        <dbReference type="ARBA" id="ARBA00023136"/>
    </source>
</evidence>
<comment type="similarity">
    <text evidence="3 11">Belongs to the fatty acid desaturase type 1 family.</text>
</comment>
<dbReference type="GO" id="GO:0042761">
    <property type="term" value="P:very long-chain fatty acid biosynthetic process"/>
    <property type="evidence" value="ECO:0007669"/>
    <property type="project" value="TreeGrafter"/>
</dbReference>
<dbReference type="PRINTS" id="PR00075">
    <property type="entry name" value="FACDDSATRASE"/>
</dbReference>
<evidence type="ECO:0000313" key="15">
    <source>
        <dbReference type="Proteomes" id="UP001172457"/>
    </source>
</evidence>
<dbReference type="PANTHER" id="PTHR11351:SF88">
    <property type="entry name" value="FATTY ACID DESATURASE, TYPE 1, CORE-RELATED"/>
    <property type="match status" value="1"/>
</dbReference>
<dbReference type="PANTHER" id="PTHR11351">
    <property type="entry name" value="ACYL-COA DESATURASE"/>
    <property type="match status" value="1"/>
</dbReference>
<evidence type="ECO:0000313" key="14">
    <source>
        <dbReference type="EMBL" id="KAJ9537917.1"/>
    </source>
</evidence>
<feature type="transmembrane region" description="Helical" evidence="12">
    <location>
        <begin position="471"/>
        <end position="493"/>
    </location>
</feature>
<keyword evidence="10 12" id="KW-0472">Membrane</keyword>
<comment type="caution">
    <text evidence="14">The sequence shown here is derived from an EMBL/GenBank/DDBJ whole genome shotgun (WGS) entry which is preliminary data.</text>
</comment>
<protein>
    <recommendedName>
        <fullName evidence="13">Fatty acid desaturase domain-containing protein</fullName>
    </recommendedName>
</protein>